<dbReference type="Gene3D" id="3.30.300.30">
    <property type="match status" value="1"/>
</dbReference>
<dbReference type="GO" id="GO:0044539">
    <property type="term" value="P:long-chain fatty acid import into cell"/>
    <property type="evidence" value="ECO:0007669"/>
    <property type="project" value="TreeGrafter"/>
</dbReference>
<dbReference type="InterPro" id="IPR025110">
    <property type="entry name" value="AMP-bd_C"/>
</dbReference>
<comment type="caution">
    <text evidence="7">The sequence shown here is derived from an EMBL/GenBank/DDBJ whole genome shotgun (WGS) entry which is preliminary data.</text>
</comment>
<name>A0A9P6UBD9_9FUNG</name>
<gene>
    <name evidence="7" type="ORF">DFQ27_008741</name>
</gene>
<keyword evidence="2" id="KW-0436">Ligase</keyword>
<reference evidence="7" key="1">
    <citation type="journal article" date="2020" name="Fungal Divers.">
        <title>Resolving the Mortierellaceae phylogeny through synthesis of multi-gene phylogenetics and phylogenomics.</title>
        <authorList>
            <person name="Vandepol N."/>
            <person name="Liber J."/>
            <person name="Desiro A."/>
            <person name="Na H."/>
            <person name="Kennedy M."/>
            <person name="Barry K."/>
            <person name="Grigoriev I.V."/>
            <person name="Miller A.N."/>
            <person name="O'Donnell K."/>
            <person name="Stajich J.E."/>
            <person name="Bonito G."/>
        </authorList>
    </citation>
    <scope>NUCLEOTIDE SEQUENCE</scope>
    <source>
        <strain evidence="7">BC1065</strain>
    </source>
</reference>
<dbReference type="GO" id="GO:0004467">
    <property type="term" value="F:long-chain fatty acid-CoA ligase activity"/>
    <property type="evidence" value="ECO:0007669"/>
    <property type="project" value="TreeGrafter"/>
</dbReference>
<dbReference type="InterPro" id="IPR045851">
    <property type="entry name" value="AMP-bd_C_sf"/>
</dbReference>
<dbReference type="GO" id="GO:0005524">
    <property type="term" value="F:ATP binding"/>
    <property type="evidence" value="ECO:0007669"/>
    <property type="project" value="UniProtKB-KW"/>
</dbReference>
<dbReference type="InterPro" id="IPR020845">
    <property type="entry name" value="AMP-binding_CS"/>
</dbReference>
<dbReference type="GO" id="GO:0005811">
    <property type="term" value="C:lipid droplet"/>
    <property type="evidence" value="ECO:0007669"/>
    <property type="project" value="TreeGrafter"/>
</dbReference>
<accession>A0A9P6UBD9</accession>
<dbReference type="PANTHER" id="PTHR43107:SF15">
    <property type="entry name" value="FATTY ACID TRANSPORT PROTEIN 3, ISOFORM A"/>
    <property type="match status" value="1"/>
</dbReference>
<dbReference type="GO" id="GO:0009898">
    <property type="term" value="C:cytoplasmic side of plasma membrane"/>
    <property type="evidence" value="ECO:0007669"/>
    <property type="project" value="TreeGrafter"/>
</dbReference>
<dbReference type="AlphaFoldDB" id="A0A9P6UBD9"/>
<keyword evidence="3" id="KW-0547">Nucleotide-binding</keyword>
<evidence type="ECO:0000256" key="3">
    <source>
        <dbReference type="ARBA" id="ARBA00022741"/>
    </source>
</evidence>
<dbReference type="Proteomes" id="UP000807716">
    <property type="component" value="Unassembled WGS sequence"/>
</dbReference>
<sequence>MSVLATAAKATAGAVAAGYLMDKQFGFSHEWPILRGGMVARKKFQQCEATQDCSIYNRFEEQVLARPYEVALVFEGVSHTWKDMELVSSKIAHWLLSKGIQPGDRVALLMNNSAMFMHVFLAVLKIAGVTAFINNQISGPILIHSLKVADAKMLIFDYELLPTVQESVQEIKELGYSMYTITPKEQVLGHHFVMSTTPTQQQQQHSTEGQAMPSVVLPDFFGFIDYKDLSSKTIPREYRKHIKMDDPAALIYTSGTTGFPKAAIMDHGRCTLAPRTFGTIAGIKNGDHVYITLPLYHAAGAMIGVAQSWATGSTIVLARKFSVKRFWRDCVDYNVTHIQYIGELCRYLLNAPPGPLDRVHNVKVAFGNGLRPDIWKKFQDRFGVQTIFEYYAMSEGPGALLNLSRNGKGLGAVGFRGPLIRRMQPGLRIVRADIDSEQLIRDPKTGFCIECSNGDIGELLALADNKTYNSRYTGYFNQPKVSKAKLVQNVFQKGDQWMRTGDLLYKDSKGFYYFADRAGDTYRWKSENVSTTEIEATLGRLDEVAGCTVYGVQVQGQDGRAGMATLVLKDGIVSRVVVGVSEKSGEEKVEYHVDEHKLAQFIHKLGEHSAKYMPGYAIPRFIRISEQELETTGTFKNRKVDLRKEGFDLDKVRDRMYWWTPEGRYLPFGVAENRMIVEGRARL</sequence>
<protein>
    <submittedName>
        <fullName evidence="7">Uncharacterized protein</fullName>
    </submittedName>
</protein>
<dbReference type="Gene3D" id="3.40.50.12780">
    <property type="entry name" value="N-terminal domain of ligase-like"/>
    <property type="match status" value="1"/>
</dbReference>
<dbReference type="OrthoDB" id="288590at2759"/>
<keyword evidence="4" id="KW-0067">ATP-binding</keyword>
<evidence type="ECO:0000259" key="6">
    <source>
        <dbReference type="Pfam" id="PF13193"/>
    </source>
</evidence>
<dbReference type="InterPro" id="IPR042099">
    <property type="entry name" value="ANL_N_sf"/>
</dbReference>
<evidence type="ECO:0000313" key="8">
    <source>
        <dbReference type="Proteomes" id="UP000807716"/>
    </source>
</evidence>
<dbReference type="Pfam" id="PF00501">
    <property type="entry name" value="AMP-binding"/>
    <property type="match status" value="1"/>
</dbReference>
<feature type="domain" description="AMP-binding enzyme C-terminal" evidence="6">
    <location>
        <begin position="533"/>
        <end position="636"/>
    </location>
</feature>
<comment type="similarity">
    <text evidence="1">Belongs to the ATP-dependent AMP-binding enzyme family.</text>
</comment>
<evidence type="ECO:0000256" key="1">
    <source>
        <dbReference type="ARBA" id="ARBA00006432"/>
    </source>
</evidence>
<dbReference type="InterPro" id="IPR000873">
    <property type="entry name" value="AMP-dep_synth/lig_dom"/>
</dbReference>
<proteinExistence type="inferred from homology"/>
<evidence type="ECO:0000256" key="2">
    <source>
        <dbReference type="ARBA" id="ARBA00022598"/>
    </source>
</evidence>
<dbReference type="EMBL" id="JAAAJB010000075">
    <property type="protein sequence ID" value="KAG0267450.1"/>
    <property type="molecule type" value="Genomic_DNA"/>
</dbReference>
<keyword evidence="8" id="KW-1185">Reference proteome</keyword>
<dbReference type="Pfam" id="PF13193">
    <property type="entry name" value="AMP-binding_C"/>
    <property type="match status" value="1"/>
</dbReference>
<evidence type="ECO:0000256" key="4">
    <source>
        <dbReference type="ARBA" id="ARBA00022840"/>
    </source>
</evidence>
<feature type="domain" description="AMP-dependent synthetase/ligase" evidence="5">
    <location>
        <begin position="59"/>
        <end position="414"/>
    </location>
</feature>
<evidence type="ECO:0000259" key="5">
    <source>
        <dbReference type="Pfam" id="PF00501"/>
    </source>
</evidence>
<evidence type="ECO:0000313" key="7">
    <source>
        <dbReference type="EMBL" id="KAG0267450.1"/>
    </source>
</evidence>
<dbReference type="GO" id="GO:0005777">
    <property type="term" value="C:peroxisome"/>
    <property type="evidence" value="ECO:0007669"/>
    <property type="project" value="TreeGrafter"/>
</dbReference>
<organism evidence="7 8">
    <name type="scientific">Actinomortierella ambigua</name>
    <dbReference type="NCBI Taxonomy" id="1343610"/>
    <lineage>
        <taxon>Eukaryota</taxon>
        <taxon>Fungi</taxon>
        <taxon>Fungi incertae sedis</taxon>
        <taxon>Mucoromycota</taxon>
        <taxon>Mortierellomycotina</taxon>
        <taxon>Mortierellomycetes</taxon>
        <taxon>Mortierellales</taxon>
        <taxon>Mortierellaceae</taxon>
        <taxon>Actinomortierella</taxon>
    </lineage>
</organism>
<dbReference type="SUPFAM" id="SSF56801">
    <property type="entry name" value="Acetyl-CoA synthetase-like"/>
    <property type="match status" value="1"/>
</dbReference>
<dbReference type="PROSITE" id="PS00455">
    <property type="entry name" value="AMP_BINDING"/>
    <property type="match status" value="1"/>
</dbReference>
<dbReference type="GO" id="GO:0005324">
    <property type="term" value="F:long-chain fatty acid transmembrane transporter activity"/>
    <property type="evidence" value="ECO:0007669"/>
    <property type="project" value="TreeGrafter"/>
</dbReference>
<dbReference type="PANTHER" id="PTHR43107">
    <property type="entry name" value="LONG-CHAIN FATTY ACID TRANSPORT PROTEIN"/>
    <property type="match status" value="1"/>
</dbReference>